<comment type="similarity">
    <text evidence="3 7">Belongs to the alanine racemase family.</text>
</comment>
<sequence length="348" mass="36113">MSQAKLTIDLDAVAANWAALARLSGGAEAGAVVKADAYGLGMERVAARLASEGAHSFFVAEAAEGAALRAVVGPAADIYVFSGHMAGDAPAIEGAGLIPLLNSPEQAARHRAALPDHPFGVQLDTGMNRLGMEEDDWRASSGDLLPLQPRLLISHLACADEPDHPMNALQLAAFRRMTDGTGTRRSLAATGGILLGPDYHFDLTRPGIGSYGGLPFAEAQPVVRLSIPVIQVRTVEAGETVGYGNAWTAPRTARIATLGAGYADGLLRALSGRGQVYAGDTACPLVGRVSMDLMAADVTDLAHPPERLDILCPAQGVDALAGAAGTISYEILTALGRRYTRHYTGDGA</sequence>
<reference evidence="10" key="1">
    <citation type="submission" date="2023-07" db="EMBL/GenBank/DDBJ databases">
        <title>Defluviimonas sediminis sp. nov., isolated from mangrove sediment.</title>
        <authorList>
            <person name="Liu L."/>
            <person name="Li J."/>
            <person name="Huang Y."/>
            <person name="Pan J."/>
            <person name="Li M."/>
        </authorList>
    </citation>
    <scope>NUCLEOTIDE SEQUENCE [LARGE SCALE GENOMIC DNA]</scope>
    <source>
        <strain evidence="10">FT324</strain>
    </source>
</reference>
<feature type="active site" description="Proton acceptor; specific for L-alanine" evidence="7">
    <location>
        <position position="243"/>
    </location>
</feature>
<feature type="binding site" evidence="7">
    <location>
        <position position="291"/>
    </location>
    <ligand>
        <name>substrate</name>
    </ligand>
</feature>
<feature type="binding site" evidence="7">
    <location>
        <position position="129"/>
    </location>
    <ligand>
        <name>substrate</name>
    </ligand>
</feature>
<dbReference type="HAMAP" id="MF_01201">
    <property type="entry name" value="Ala_racemase"/>
    <property type="match status" value="1"/>
</dbReference>
<comment type="catalytic activity">
    <reaction evidence="1 7">
        <text>L-alanine = D-alanine</text>
        <dbReference type="Rhea" id="RHEA:20249"/>
        <dbReference type="ChEBI" id="CHEBI:57416"/>
        <dbReference type="ChEBI" id="CHEBI:57972"/>
        <dbReference type="EC" id="5.1.1.1"/>
    </reaction>
</comment>
<comment type="caution">
    <text evidence="9">The sequence shown here is derived from an EMBL/GenBank/DDBJ whole genome shotgun (WGS) entry which is preliminary data.</text>
</comment>
<keyword evidence="5 7" id="KW-0663">Pyridoxal phosphate</keyword>
<dbReference type="PANTHER" id="PTHR30511">
    <property type="entry name" value="ALANINE RACEMASE"/>
    <property type="match status" value="1"/>
</dbReference>
<comment type="function">
    <text evidence="7">Catalyzes the interconversion of L-alanine and D-alanine. May also act on other amino acids.</text>
</comment>
<dbReference type="Gene3D" id="3.20.20.10">
    <property type="entry name" value="Alanine racemase"/>
    <property type="match status" value="1"/>
</dbReference>
<comment type="pathway">
    <text evidence="7">Amino-acid biosynthesis; D-alanine biosynthesis; D-alanine from L-alanine: step 1/1.</text>
</comment>
<dbReference type="EMBL" id="JAOCQF010000001">
    <property type="protein sequence ID" value="MCT8329014.1"/>
    <property type="molecule type" value="Genomic_DNA"/>
</dbReference>
<dbReference type="Gene3D" id="2.40.37.10">
    <property type="entry name" value="Lyase, Ornithine Decarboxylase, Chain A, domain 1"/>
    <property type="match status" value="1"/>
</dbReference>
<evidence type="ECO:0000256" key="3">
    <source>
        <dbReference type="ARBA" id="ARBA00007880"/>
    </source>
</evidence>
<dbReference type="Pfam" id="PF00842">
    <property type="entry name" value="Ala_racemase_C"/>
    <property type="match status" value="1"/>
</dbReference>
<dbReference type="CDD" id="cd00430">
    <property type="entry name" value="PLPDE_III_AR"/>
    <property type="match status" value="1"/>
</dbReference>
<protein>
    <recommendedName>
        <fullName evidence="4 7">Alanine racemase</fullName>
        <ecNumber evidence="4 7">5.1.1.1</ecNumber>
    </recommendedName>
</protein>
<organism evidence="9 10">
    <name type="scientific">Albidovulum sediminis</name>
    <dbReference type="NCBI Taxonomy" id="3066345"/>
    <lineage>
        <taxon>Bacteria</taxon>
        <taxon>Pseudomonadati</taxon>
        <taxon>Pseudomonadota</taxon>
        <taxon>Alphaproteobacteria</taxon>
        <taxon>Rhodobacterales</taxon>
        <taxon>Paracoccaceae</taxon>
        <taxon>Albidovulum</taxon>
    </lineage>
</organism>
<name>A0ABT2NN71_9RHOB</name>
<dbReference type="Pfam" id="PF01168">
    <property type="entry name" value="Ala_racemase_N"/>
    <property type="match status" value="1"/>
</dbReference>
<dbReference type="PRINTS" id="PR00992">
    <property type="entry name" value="ALARACEMASE"/>
</dbReference>
<proteinExistence type="inferred from homology"/>
<dbReference type="InterPro" id="IPR011079">
    <property type="entry name" value="Ala_racemase_C"/>
</dbReference>
<evidence type="ECO:0000256" key="1">
    <source>
        <dbReference type="ARBA" id="ARBA00000316"/>
    </source>
</evidence>
<dbReference type="InterPro" id="IPR009006">
    <property type="entry name" value="Ala_racemase/Decarboxylase_C"/>
</dbReference>
<dbReference type="SMART" id="SM01005">
    <property type="entry name" value="Ala_racemase_C"/>
    <property type="match status" value="1"/>
</dbReference>
<dbReference type="EC" id="5.1.1.1" evidence="4 7"/>
<evidence type="ECO:0000256" key="5">
    <source>
        <dbReference type="ARBA" id="ARBA00022898"/>
    </source>
</evidence>
<evidence type="ECO:0000313" key="10">
    <source>
        <dbReference type="Proteomes" id="UP001205601"/>
    </source>
</evidence>
<dbReference type="SUPFAM" id="SSF51419">
    <property type="entry name" value="PLP-binding barrel"/>
    <property type="match status" value="1"/>
</dbReference>
<keyword evidence="6 7" id="KW-0413">Isomerase</keyword>
<evidence type="ECO:0000313" key="9">
    <source>
        <dbReference type="EMBL" id="MCT8329014.1"/>
    </source>
</evidence>
<dbReference type="InterPro" id="IPR029066">
    <property type="entry name" value="PLP-binding_barrel"/>
</dbReference>
<dbReference type="NCBIfam" id="TIGR00492">
    <property type="entry name" value="alr"/>
    <property type="match status" value="1"/>
</dbReference>
<dbReference type="GO" id="GO:0008784">
    <property type="term" value="F:alanine racemase activity"/>
    <property type="evidence" value="ECO:0007669"/>
    <property type="project" value="UniProtKB-EC"/>
</dbReference>
<comment type="cofactor">
    <cofactor evidence="2 7">
        <name>pyridoxal 5'-phosphate</name>
        <dbReference type="ChEBI" id="CHEBI:597326"/>
    </cofactor>
</comment>
<feature type="modified residue" description="N6-(pyridoxal phosphate)lysine" evidence="7">
    <location>
        <position position="34"/>
    </location>
</feature>
<evidence type="ECO:0000259" key="8">
    <source>
        <dbReference type="SMART" id="SM01005"/>
    </source>
</evidence>
<accession>A0ABT2NN71</accession>
<keyword evidence="10" id="KW-1185">Reference proteome</keyword>
<gene>
    <name evidence="9" type="primary">alr</name>
    <name evidence="9" type="ORF">N5I32_05760</name>
</gene>
<dbReference type="PROSITE" id="PS00395">
    <property type="entry name" value="ALANINE_RACEMASE"/>
    <property type="match status" value="1"/>
</dbReference>
<dbReference type="InterPro" id="IPR000821">
    <property type="entry name" value="Ala_racemase"/>
</dbReference>
<evidence type="ECO:0000256" key="7">
    <source>
        <dbReference type="HAMAP-Rule" id="MF_01201"/>
    </source>
</evidence>
<feature type="domain" description="Alanine racemase C-terminal" evidence="8">
    <location>
        <begin position="222"/>
        <end position="344"/>
    </location>
</feature>
<dbReference type="PANTHER" id="PTHR30511:SF0">
    <property type="entry name" value="ALANINE RACEMASE, CATABOLIC-RELATED"/>
    <property type="match status" value="1"/>
</dbReference>
<dbReference type="Proteomes" id="UP001205601">
    <property type="component" value="Unassembled WGS sequence"/>
</dbReference>
<evidence type="ECO:0000256" key="6">
    <source>
        <dbReference type="ARBA" id="ARBA00023235"/>
    </source>
</evidence>
<dbReference type="InterPro" id="IPR001608">
    <property type="entry name" value="Ala_racemase_N"/>
</dbReference>
<evidence type="ECO:0000256" key="2">
    <source>
        <dbReference type="ARBA" id="ARBA00001933"/>
    </source>
</evidence>
<evidence type="ECO:0000256" key="4">
    <source>
        <dbReference type="ARBA" id="ARBA00013089"/>
    </source>
</evidence>
<dbReference type="RefSeq" id="WP_261494437.1">
    <property type="nucleotide sequence ID" value="NZ_JAOCQF010000001.1"/>
</dbReference>
<feature type="active site" description="Proton acceptor; specific for D-alanine" evidence="7">
    <location>
        <position position="34"/>
    </location>
</feature>
<dbReference type="SUPFAM" id="SSF50621">
    <property type="entry name" value="Alanine racemase C-terminal domain-like"/>
    <property type="match status" value="1"/>
</dbReference>
<dbReference type="InterPro" id="IPR020622">
    <property type="entry name" value="Ala_racemase_pyridoxalP-BS"/>
</dbReference>